<feature type="compositionally biased region" description="Pro residues" evidence="1">
    <location>
        <begin position="341"/>
        <end position="354"/>
    </location>
</feature>
<evidence type="ECO:0000256" key="1">
    <source>
        <dbReference type="SAM" id="MobiDB-lite"/>
    </source>
</evidence>
<feature type="compositionally biased region" description="Basic and acidic residues" evidence="1">
    <location>
        <begin position="1"/>
        <end position="21"/>
    </location>
</feature>
<reference evidence="2 3" key="1">
    <citation type="journal article" date="1998" name="Science">
        <title>Genome sequence of the nematode C. elegans: a platform for investigating biology.</title>
        <authorList>
            <consortium name="The C. elegans sequencing consortium"/>
            <person name="Sulson J.E."/>
            <person name="Waterston R."/>
        </authorList>
    </citation>
    <scope>NUCLEOTIDE SEQUENCE [LARGE SCALE GENOMIC DNA]</scope>
    <source>
        <strain evidence="2 3">Bristol N2</strain>
    </source>
</reference>
<proteinExistence type="predicted"/>
<dbReference type="WormBase" id="F41G3.3b">
    <property type="protein sequence ID" value="CE54217"/>
    <property type="gene ID" value="WBGene00018300"/>
</dbReference>
<organism evidence="2 3">
    <name type="scientific">Caenorhabditis elegans</name>
    <dbReference type="NCBI Taxonomy" id="6239"/>
    <lineage>
        <taxon>Eukaryota</taxon>
        <taxon>Metazoa</taxon>
        <taxon>Ecdysozoa</taxon>
        <taxon>Nematoda</taxon>
        <taxon>Chromadorea</taxon>
        <taxon>Rhabditida</taxon>
        <taxon>Rhabditina</taxon>
        <taxon>Rhabditomorpha</taxon>
        <taxon>Rhabditoidea</taxon>
        <taxon>Rhabditidae</taxon>
        <taxon>Peloderinae</taxon>
        <taxon>Caenorhabditis</taxon>
    </lineage>
</organism>
<dbReference type="AGR" id="WB:WBGene00018300"/>
<feature type="region of interest" description="Disordered" evidence="1">
    <location>
        <begin position="690"/>
        <end position="720"/>
    </location>
</feature>
<feature type="region of interest" description="Disordered" evidence="1">
    <location>
        <begin position="474"/>
        <end position="569"/>
    </location>
</feature>
<dbReference type="EMBL" id="BX284602">
    <property type="protein sequence ID" value="CAD1857021.1"/>
    <property type="molecule type" value="Genomic_DNA"/>
</dbReference>
<feature type="compositionally biased region" description="Low complexity" evidence="1">
    <location>
        <begin position="356"/>
        <end position="372"/>
    </location>
</feature>
<feature type="region of interest" description="Disordered" evidence="1">
    <location>
        <begin position="626"/>
        <end position="649"/>
    </location>
</feature>
<feature type="compositionally biased region" description="Basic and acidic residues" evidence="1">
    <location>
        <begin position="790"/>
        <end position="800"/>
    </location>
</feature>
<gene>
    <name evidence="2" type="ORF">CELE_F41G3.3</name>
    <name evidence="2 4" type="ORF">F41G3.3</name>
</gene>
<feature type="region of interest" description="Disordered" evidence="1">
    <location>
        <begin position="109"/>
        <end position="148"/>
    </location>
</feature>
<feature type="region of interest" description="Disordered" evidence="1">
    <location>
        <begin position="1"/>
        <end position="66"/>
    </location>
</feature>
<feature type="region of interest" description="Disordered" evidence="1">
    <location>
        <begin position="285"/>
        <end position="421"/>
    </location>
</feature>
<feature type="region of interest" description="Disordered" evidence="1">
    <location>
        <begin position="189"/>
        <end position="213"/>
    </location>
</feature>
<dbReference type="OrthoDB" id="5871127at2759"/>
<dbReference type="InParanoid" id="A0A6V7QYP1"/>
<evidence type="ECO:0000313" key="3">
    <source>
        <dbReference type="Proteomes" id="UP000001940"/>
    </source>
</evidence>
<feature type="compositionally biased region" description="Polar residues" evidence="1">
    <location>
        <begin position="487"/>
        <end position="498"/>
    </location>
</feature>
<accession>A0A6V7QYP1</accession>
<feature type="region of interest" description="Disordered" evidence="1">
    <location>
        <begin position="771"/>
        <end position="800"/>
    </location>
</feature>
<name>A0A6V7QYP1_CAEEL</name>
<evidence type="ECO:0000313" key="4">
    <source>
        <dbReference type="WormBase" id="F41G3.3b"/>
    </source>
</evidence>
<sequence>MDRRRDPRYKQQEAHHYDDRYNNTYDNYDYEEDYGNQYANTVPHHHHPHPHAHPHHPEDHGYDDEEDHWANQRDQQDFYDTVPATNVPPVKPMGPPKNLARVQISTSIPSMESDNSPIPQAPPPPRFGPTGGYNNNNNNDRKTPVSKYGNMATTDIKQRRDPSDVHIRFDPGAKRDLISKQSSYIDGYRTGESATSAAKKKESGSSSGGQATNTIRSIINNLKSGGAEKQEDTIPRNRVSTNPFMRANQQQQQQQNHNATRFENNKNSSKNVAEVVEKMNNGDWPIQIEDEDIPPSAAVNNPKRGYQQQQADKARQWETLHRKKDEKRSILDEVAHLTGAPPAPPLPAQQPPPVAHSSQIPQKQQHPQMQKQQSREEHDKMSDKSHEEEHTSVSTDSALCSETSEVRGPSPYKLPFDSQKPGELSEEAEKLLFYFKTHKEVLNYLGIGLTDRLWKHIQKLPSFETSIRVFKKQDEISSKPPPAPPLIQNSLTPLQGSNVPAAPKITVSQSFAQQDRDRKSPIGHSHNRSVSQNELSPQPADGYSLEDQFTKNADTGNSRERSNNGGRFVKKSAAALIAKKQGMQTEDPNSATEIIDPRIAEEIKNLRDREEELKRSRSELALVTSPLPSSYQMSPKKTSPSSNMRSAQSYDHLDNSIRSPIERSHSSHNIHHMKSVESSYHLSGAYGNANYGSMPRAQRKPGSYQPQMHDHRSQDGGYRQSPNRNFFRQTPTASEATNAGWQKSAPSFETKSSVAVHSGLQLPAARISISSYQQRSNDKYQNPKSMYASKQHDTTRKIGL</sequence>
<feature type="compositionally biased region" description="Basic residues" evidence="1">
    <location>
        <begin position="43"/>
        <end position="54"/>
    </location>
</feature>
<dbReference type="AlphaFoldDB" id="A0A6V7QYP1"/>
<protein>
    <submittedName>
        <fullName evidence="2">FH2 domain-containing protein</fullName>
    </submittedName>
</protein>
<dbReference type="Proteomes" id="UP000001940">
    <property type="component" value="Chromosome II"/>
</dbReference>
<feature type="compositionally biased region" description="Polar residues" evidence="1">
    <location>
        <begin position="256"/>
        <end position="268"/>
    </location>
</feature>
<dbReference type="FunCoup" id="A0A6V7QYP1">
    <property type="interactions" value="811"/>
</dbReference>
<feature type="compositionally biased region" description="Basic and acidic residues" evidence="1">
    <location>
        <begin position="373"/>
        <end position="391"/>
    </location>
</feature>
<feature type="compositionally biased region" description="Polar residues" evidence="1">
    <location>
        <begin position="771"/>
        <end position="784"/>
    </location>
</feature>
<feature type="compositionally biased region" description="Polar residues" evidence="1">
    <location>
        <begin position="109"/>
        <end position="118"/>
    </location>
</feature>
<feature type="region of interest" description="Disordered" evidence="1">
    <location>
        <begin position="247"/>
        <end position="268"/>
    </location>
</feature>
<feature type="compositionally biased region" description="Basic and acidic residues" evidence="1">
    <location>
        <begin position="326"/>
        <end position="335"/>
    </location>
</feature>
<feature type="compositionally biased region" description="Polar residues" evidence="1">
    <location>
        <begin position="392"/>
        <end position="403"/>
    </location>
</feature>
<evidence type="ECO:0000313" key="2">
    <source>
        <dbReference type="EMBL" id="CAD1857021.1"/>
    </source>
</evidence>
<dbReference type="SMR" id="A0A6V7QYP1"/>
<keyword evidence="3" id="KW-1185">Reference proteome</keyword>